<evidence type="ECO:0000256" key="1">
    <source>
        <dbReference type="SAM" id="MobiDB-lite"/>
    </source>
</evidence>
<evidence type="ECO:0000313" key="3">
    <source>
        <dbReference type="EMBL" id="KAL3766818.1"/>
    </source>
</evidence>
<gene>
    <name evidence="3" type="ORF">ACHAW5_009710</name>
</gene>
<dbReference type="InterPro" id="IPR001357">
    <property type="entry name" value="BRCT_dom"/>
</dbReference>
<dbReference type="Proteomes" id="UP001530315">
    <property type="component" value="Unassembled WGS sequence"/>
</dbReference>
<feature type="domain" description="BRCT" evidence="2">
    <location>
        <begin position="62"/>
        <end position="175"/>
    </location>
</feature>
<comment type="caution">
    <text evidence="3">The sequence shown here is derived from an EMBL/GenBank/DDBJ whole genome shotgun (WGS) entry which is preliminary data.</text>
</comment>
<dbReference type="SUPFAM" id="SSF52113">
    <property type="entry name" value="BRCT domain"/>
    <property type="match status" value="1"/>
</dbReference>
<feature type="compositionally biased region" description="Basic residues" evidence="1">
    <location>
        <begin position="37"/>
        <end position="47"/>
    </location>
</feature>
<dbReference type="Gene3D" id="3.40.50.10190">
    <property type="entry name" value="BRCT domain"/>
    <property type="match status" value="1"/>
</dbReference>
<protein>
    <recommendedName>
        <fullName evidence="2">BRCT domain-containing protein</fullName>
    </recommendedName>
</protein>
<feature type="region of interest" description="Disordered" evidence="1">
    <location>
        <begin position="1"/>
        <end position="60"/>
    </location>
</feature>
<organism evidence="3 4">
    <name type="scientific">Stephanodiscus triporus</name>
    <dbReference type="NCBI Taxonomy" id="2934178"/>
    <lineage>
        <taxon>Eukaryota</taxon>
        <taxon>Sar</taxon>
        <taxon>Stramenopiles</taxon>
        <taxon>Ochrophyta</taxon>
        <taxon>Bacillariophyta</taxon>
        <taxon>Coscinodiscophyceae</taxon>
        <taxon>Thalassiosirophycidae</taxon>
        <taxon>Stephanodiscales</taxon>
        <taxon>Stephanodiscaceae</taxon>
        <taxon>Stephanodiscus</taxon>
    </lineage>
</organism>
<sequence length="252" mass="27666">MADKGDIVGTDLSSSDGPTTTRSSSSDGPSSTPNNTNRRRNKRKRKHLPNENNEDATATTSCNGSIFNGLIVAISALESKHDKTNEVTTTGVNETGDDTYQNYKTLKQLLQALGATISPQVHKRVHYLISTDSAIQNLTQRVRQAAKRKVDVVDVAWVKDCREKGTRINVDNYLCNDLVECLVAEKEKRDRGSMKMCTSSDVGPDDLGWSSPIELDCCCVCHENGDDECPWCIGPDCNLTLARKAKAARQTE</sequence>
<keyword evidence="4" id="KW-1185">Reference proteome</keyword>
<reference evidence="3 4" key="1">
    <citation type="submission" date="2024-10" db="EMBL/GenBank/DDBJ databases">
        <title>Updated reference genomes for cyclostephanoid diatoms.</title>
        <authorList>
            <person name="Roberts W.R."/>
            <person name="Alverson A.J."/>
        </authorList>
    </citation>
    <scope>NUCLEOTIDE SEQUENCE [LARGE SCALE GENOMIC DNA]</scope>
    <source>
        <strain evidence="3 4">AJA276-08</strain>
    </source>
</reference>
<dbReference type="InterPro" id="IPR036420">
    <property type="entry name" value="BRCT_dom_sf"/>
</dbReference>
<proteinExistence type="predicted"/>
<accession>A0ABD3MSC8</accession>
<evidence type="ECO:0000313" key="4">
    <source>
        <dbReference type="Proteomes" id="UP001530315"/>
    </source>
</evidence>
<name>A0ABD3MSC8_9STRA</name>
<dbReference type="EMBL" id="JALLAZ020001720">
    <property type="protein sequence ID" value="KAL3766818.1"/>
    <property type="molecule type" value="Genomic_DNA"/>
</dbReference>
<dbReference type="SMART" id="SM00292">
    <property type="entry name" value="BRCT"/>
    <property type="match status" value="1"/>
</dbReference>
<dbReference type="Pfam" id="PF16589">
    <property type="entry name" value="BRCT_2"/>
    <property type="match status" value="1"/>
</dbReference>
<evidence type="ECO:0000259" key="2">
    <source>
        <dbReference type="PROSITE" id="PS50172"/>
    </source>
</evidence>
<dbReference type="AlphaFoldDB" id="A0ABD3MSC8"/>
<feature type="compositionally biased region" description="Low complexity" evidence="1">
    <location>
        <begin position="13"/>
        <end position="36"/>
    </location>
</feature>
<dbReference type="PROSITE" id="PS50172">
    <property type="entry name" value="BRCT"/>
    <property type="match status" value="1"/>
</dbReference>